<dbReference type="SUPFAM" id="SSF46626">
    <property type="entry name" value="Cytochrome c"/>
    <property type="match status" value="2"/>
</dbReference>
<feature type="domain" description="Cytochrome c" evidence="7">
    <location>
        <begin position="122"/>
        <end position="221"/>
    </location>
</feature>
<dbReference type="Pfam" id="PF13442">
    <property type="entry name" value="Cytochrome_CBB3"/>
    <property type="match status" value="1"/>
</dbReference>
<gene>
    <name evidence="8" type="ORF">FCE95_09800</name>
</gene>
<feature type="transmembrane region" description="Helical" evidence="6">
    <location>
        <begin position="80"/>
        <end position="100"/>
    </location>
</feature>
<accession>A0A4U5JLA1</accession>
<comment type="caution">
    <text evidence="8">The sequence shown here is derived from an EMBL/GenBank/DDBJ whole genome shotgun (WGS) entry which is preliminary data.</text>
</comment>
<dbReference type="Proteomes" id="UP000308707">
    <property type="component" value="Unassembled WGS sequence"/>
</dbReference>
<keyword evidence="3 4" id="KW-0408">Iron</keyword>
<dbReference type="PANTHER" id="PTHR35008:SF4">
    <property type="entry name" value="BLL4482 PROTEIN"/>
    <property type="match status" value="1"/>
</dbReference>
<name>A0A4U5JLA1_9GAMM</name>
<reference evidence="8 9" key="1">
    <citation type="submission" date="2019-04" db="EMBL/GenBank/DDBJ databases">
        <title>Reference strain of H23.</title>
        <authorList>
            <person name="Luo X."/>
        </authorList>
    </citation>
    <scope>NUCLEOTIDE SEQUENCE [LARGE SCALE GENOMIC DNA]</scope>
    <source>
        <strain evidence="8 9">H23</strain>
    </source>
</reference>
<dbReference type="Gene3D" id="1.10.760.10">
    <property type="entry name" value="Cytochrome c-like domain"/>
    <property type="match status" value="2"/>
</dbReference>
<feature type="region of interest" description="Disordered" evidence="5">
    <location>
        <begin position="1"/>
        <end position="54"/>
    </location>
</feature>
<feature type="compositionally biased region" description="Basic and acidic residues" evidence="5">
    <location>
        <begin position="33"/>
        <end position="46"/>
    </location>
</feature>
<proteinExistence type="predicted"/>
<dbReference type="PANTHER" id="PTHR35008">
    <property type="entry name" value="BLL4482 PROTEIN-RELATED"/>
    <property type="match status" value="1"/>
</dbReference>
<keyword evidence="6" id="KW-1133">Transmembrane helix</keyword>
<evidence type="ECO:0000313" key="8">
    <source>
        <dbReference type="EMBL" id="TKR30410.1"/>
    </source>
</evidence>
<dbReference type="OrthoDB" id="9811281at2"/>
<keyword evidence="9" id="KW-1185">Reference proteome</keyword>
<keyword evidence="1 4" id="KW-0349">Heme</keyword>
<dbReference type="EMBL" id="SZUA01000002">
    <property type="protein sequence ID" value="TKR30410.1"/>
    <property type="molecule type" value="Genomic_DNA"/>
</dbReference>
<dbReference type="GO" id="GO:0009055">
    <property type="term" value="F:electron transfer activity"/>
    <property type="evidence" value="ECO:0007669"/>
    <property type="project" value="InterPro"/>
</dbReference>
<keyword evidence="6" id="KW-0472">Membrane</keyword>
<evidence type="ECO:0000256" key="4">
    <source>
        <dbReference type="PROSITE-ProRule" id="PRU00433"/>
    </source>
</evidence>
<dbReference type="GO" id="GO:0046872">
    <property type="term" value="F:metal ion binding"/>
    <property type="evidence" value="ECO:0007669"/>
    <property type="project" value="UniProtKB-KW"/>
</dbReference>
<dbReference type="Pfam" id="PF00034">
    <property type="entry name" value="Cytochrom_C"/>
    <property type="match status" value="1"/>
</dbReference>
<dbReference type="InterPro" id="IPR051459">
    <property type="entry name" value="Cytochrome_c-type_DH"/>
</dbReference>
<keyword evidence="2 4" id="KW-0479">Metal-binding</keyword>
<evidence type="ECO:0000259" key="7">
    <source>
        <dbReference type="PROSITE" id="PS51007"/>
    </source>
</evidence>
<evidence type="ECO:0000256" key="5">
    <source>
        <dbReference type="SAM" id="MobiDB-lite"/>
    </source>
</evidence>
<dbReference type="PROSITE" id="PS51007">
    <property type="entry name" value="CYTC"/>
    <property type="match status" value="1"/>
</dbReference>
<keyword evidence="6" id="KW-0812">Transmembrane</keyword>
<protein>
    <submittedName>
        <fullName evidence="8">Cytochrome c</fullName>
    </submittedName>
</protein>
<sequence>MSAAPAARQRIESAPNPAIGEQRRNPRPQPVLSERRTTSNERERSCGPDVAARSRPTRSSSALFVFFLEVAMANSWRRRALRSLLAFAALLALVVAFVAMSSQRRLQRDYALKIEVGAPDPALAEQGRHLARSRGCMDCHGGDLAGKIVLDEMPFGRIVGDNLTRMPPGHENASVHERMFRALRHGVDLDSRPLLMMPSQEYAHFSAREIEAISAYVSTLKPIDHGLPQSALGPLGRALLAFGKLDDGFVSAEKIDHDAPTMAAPPPVGTIEYGHHLARLCTGCHRADYAGGPMPHAPDKKPAANLTPHGLAGWSERDFIVAMRTGKRPDGTGIDGSVMPWRAVGTADDEELKSLWMFLRSLPPVERSTNAKL</sequence>
<evidence type="ECO:0000256" key="3">
    <source>
        <dbReference type="ARBA" id="ARBA00023004"/>
    </source>
</evidence>
<dbReference type="GO" id="GO:0020037">
    <property type="term" value="F:heme binding"/>
    <property type="evidence" value="ECO:0007669"/>
    <property type="project" value="InterPro"/>
</dbReference>
<evidence type="ECO:0000256" key="2">
    <source>
        <dbReference type="ARBA" id="ARBA00022723"/>
    </source>
</evidence>
<dbReference type="AlphaFoldDB" id="A0A4U5JLA1"/>
<dbReference type="InterPro" id="IPR009056">
    <property type="entry name" value="Cyt_c-like_dom"/>
</dbReference>
<organism evidence="8 9">
    <name type="scientific">Luteimonas gilva</name>
    <dbReference type="NCBI Taxonomy" id="2572684"/>
    <lineage>
        <taxon>Bacteria</taxon>
        <taxon>Pseudomonadati</taxon>
        <taxon>Pseudomonadota</taxon>
        <taxon>Gammaproteobacteria</taxon>
        <taxon>Lysobacterales</taxon>
        <taxon>Lysobacteraceae</taxon>
        <taxon>Luteimonas</taxon>
    </lineage>
</organism>
<evidence type="ECO:0000313" key="9">
    <source>
        <dbReference type="Proteomes" id="UP000308707"/>
    </source>
</evidence>
<evidence type="ECO:0000256" key="1">
    <source>
        <dbReference type="ARBA" id="ARBA00022617"/>
    </source>
</evidence>
<evidence type="ECO:0000256" key="6">
    <source>
        <dbReference type="SAM" id="Phobius"/>
    </source>
</evidence>
<dbReference type="InterPro" id="IPR036909">
    <property type="entry name" value="Cyt_c-like_dom_sf"/>
</dbReference>